<reference evidence="6 7" key="1">
    <citation type="submission" date="2018-03" db="EMBL/GenBank/DDBJ databases">
        <title>Genomic Encyclopedia of Archaeal and Bacterial Type Strains, Phase II (KMG-II): from individual species to whole genera.</title>
        <authorList>
            <person name="Goeker M."/>
        </authorList>
    </citation>
    <scope>NUCLEOTIDE SEQUENCE [LARGE SCALE GENOMIC DNA]</scope>
    <source>
        <strain evidence="6 7">DSM 101533</strain>
    </source>
</reference>
<dbReference type="CDD" id="cd05013">
    <property type="entry name" value="SIS_RpiR"/>
    <property type="match status" value="1"/>
</dbReference>
<evidence type="ECO:0000256" key="1">
    <source>
        <dbReference type="ARBA" id="ARBA00023015"/>
    </source>
</evidence>
<dbReference type="PANTHER" id="PTHR30514:SF1">
    <property type="entry name" value="HTH-TYPE TRANSCRIPTIONAL REGULATOR HEXR-RELATED"/>
    <property type="match status" value="1"/>
</dbReference>
<evidence type="ECO:0000259" key="5">
    <source>
        <dbReference type="PROSITE" id="PS51464"/>
    </source>
</evidence>
<comment type="caution">
    <text evidence="6">The sequence shown here is derived from an EMBL/GenBank/DDBJ whole genome shotgun (WGS) entry which is preliminary data.</text>
</comment>
<keyword evidence="2 6" id="KW-0238">DNA-binding</keyword>
<dbReference type="InterPro" id="IPR036388">
    <property type="entry name" value="WH-like_DNA-bd_sf"/>
</dbReference>
<evidence type="ECO:0000256" key="3">
    <source>
        <dbReference type="ARBA" id="ARBA00023163"/>
    </source>
</evidence>
<dbReference type="InterPro" id="IPR046348">
    <property type="entry name" value="SIS_dom_sf"/>
</dbReference>
<keyword evidence="1" id="KW-0805">Transcription regulation</keyword>
<evidence type="ECO:0000259" key="4">
    <source>
        <dbReference type="PROSITE" id="PS51071"/>
    </source>
</evidence>
<feature type="domain" description="HTH rpiR-type" evidence="4">
    <location>
        <begin position="17"/>
        <end position="93"/>
    </location>
</feature>
<dbReference type="PANTHER" id="PTHR30514">
    <property type="entry name" value="GLUCOKINASE"/>
    <property type="match status" value="1"/>
</dbReference>
<dbReference type="Gene3D" id="1.10.10.10">
    <property type="entry name" value="Winged helix-like DNA-binding domain superfamily/Winged helix DNA-binding domain"/>
    <property type="match status" value="1"/>
</dbReference>
<dbReference type="PROSITE" id="PS51464">
    <property type="entry name" value="SIS"/>
    <property type="match status" value="1"/>
</dbReference>
<keyword evidence="7" id="KW-1185">Reference proteome</keyword>
<dbReference type="EMBL" id="PVTP01000007">
    <property type="protein sequence ID" value="PRY76856.1"/>
    <property type="molecule type" value="Genomic_DNA"/>
</dbReference>
<dbReference type="InterPro" id="IPR000281">
    <property type="entry name" value="HTH_RpiR"/>
</dbReference>
<sequence length="304" mass="32433">MTKPSDYSLASGTTSASNLIVALADEDGKLSALERKLAESVLADVNYATNASITDIATRAGVSPPTVTRFCRRLGCASFSDFKVQLAKSAYVGLRYLKPESVTTTPEQVAEDIVTKAQNALYEMHRTIELDKINAAVALLAKAEMIYAFGSGGNSSMIVNELQNRLFRLGARISASNDHGMNLMLSAAAQAGTVVFGSSVSGRNQELISCFSLLRERGIPTIALTQGGSPLADAADVVISVDLPEGQNIFRATSIRYASLAVIDIIANLVAYEDRAQSTRILRGIKEQLVKHRDGGDDSQILGD</sequence>
<protein>
    <submittedName>
        <fullName evidence="6">DNA-binding MurR/RpiR family transcriptional regulator</fullName>
    </submittedName>
</protein>
<feature type="domain" description="SIS" evidence="5">
    <location>
        <begin position="136"/>
        <end position="276"/>
    </location>
</feature>
<accession>A0A2T0VXP7</accession>
<evidence type="ECO:0000256" key="2">
    <source>
        <dbReference type="ARBA" id="ARBA00023125"/>
    </source>
</evidence>
<dbReference type="GO" id="GO:0003700">
    <property type="term" value="F:DNA-binding transcription factor activity"/>
    <property type="evidence" value="ECO:0007669"/>
    <property type="project" value="InterPro"/>
</dbReference>
<dbReference type="InterPro" id="IPR035472">
    <property type="entry name" value="RpiR-like_SIS"/>
</dbReference>
<evidence type="ECO:0000313" key="6">
    <source>
        <dbReference type="EMBL" id="PRY76856.1"/>
    </source>
</evidence>
<dbReference type="InterPro" id="IPR047640">
    <property type="entry name" value="RpiR-like"/>
</dbReference>
<keyword evidence="3" id="KW-0804">Transcription</keyword>
<dbReference type="InterPro" id="IPR009057">
    <property type="entry name" value="Homeodomain-like_sf"/>
</dbReference>
<organism evidence="6 7">
    <name type="scientific">Yoonia maritima</name>
    <dbReference type="NCBI Taxonomy" id="1435347"/>
    <lineage>
        <taxon>Bacteria</taxon>
        <taxon>Pseudomonadati</taxon>
        <taxon>Pseudomonadota</taxon>
        <taxon>Alphaproteobacteria</taxon>
        <taxon>Rhodobacterales</taxon>
        <taxon>Paracoccaceae</taxon>
        <taxon>Yoonia</taxon>
    </lineage>
</organism>
<dbReference type="OrthoDB" id="8582409at2"/>
<dbReference type="GO" id="GO:1901135">
    <property type="term" value="P:carbohydrate derivative metabolic process"/>
    <property type="evidence" value="ECO:0007669"/>
    <property type="project" value="InterPro"/>
</dbReference>
<dbReference type="RefSeq" id="WP_106358033.1">
    <property type="nucleotide sequence ID" value="NZ_PVTP01000007.1"/>
</dbReference>
<dbReference type="InterPro" id="IPR001347">
    <property type="entry name" value="SIS_dom"/>
</dbReference>
<name>A0A2T0VXP7_9RHOB</name>
<evidence type="ECO:0000313" key="7">
    <source>
        <dbReference type="Proteomes" id="UP000238007"/>
    </source>
</evidence>
<dbReference type="Gene3D" id="3.40.50.10490">
    <property type="entry name" value="Glucose-6-phosphate isomerase like protein, domain 1"/>
    <property type="match status" value="1"/>
</dbReference>
<dbReference type="PROSITE" id="PS51071">
    <property type="entry name" value="HTH_RPIR"/>
    <property type="match status" value="1"/>
</dbReference>
<dbReference type="Proteomes" id="UP000238007">
    <property type="component" value="Unassembled WGS sequence"/>
</dbReference>
<dbReference type="Pfam" id="PF01418">
    <property type="entry name" value="HTH_6"/>
    <property type="match status" value="1"/>
</dbReference>
<proteinExistence type="predicted"/>
<dbReference type="Pfam" id="PF01380">
    <property type="entry name" value="SIS"/>
    <property type="match status" value="1"/>
</dbReference>
<dbReference type="SUPFAM" id="SSF53697">
    <property type="entry name" value="SIS domain"/>
    <property type="match status" value="1"/>
</dbReference>
<dbReference type="AlphaFoldDB" id="A0A2T0VXP7"/>
<dbReference type="GO" id="GO:0003677">
    <property type="term" value="F:DNA binding"/>
    <property type="evidence" value="ECO:0007669"/>
    <property type="project" value="UniProtKB-KW"/>
</dbReference>
<dbReference type="SUPFAM" id="SSF46689">
    <property type="entry name" value="Homeodomain-like"/>
    <property type="match status" value="1"/>
</dbReference>
<dbReference type="GO" id="GO:0097367">
    <property type="term" value="F:carbohydrate derivative binding"/>
    <property type="evidence" value="ECO:0007669"/>
    <property type="project" value="InterPro"/>
</dbReference>
<gene>
    <name evidence="6" type="ORF">CLV80_10733</name>
</gene>